<dbReference type="AlphaFoldDB" id="A0AAV2P939"/>
<proteinExistence type="predicted"/>
<accession>A0AAV2P939</accession>
<evidence type="ECO:0000313" key="2">
    <source>
        <dbReference type="Proteomes" id="UP001497644"/>
    </source>
</evidence>
<gene>
    <name evidence="1" type="ORF">LPLAT_LOCUS14209</name>
</gene>
<sequence length="79" mass="8972">MDDKDKTLTEAVTASIALRESSSNFTSNLLFGESRENRLILMLRALNVRRINGEAYVIRPKFIMLITIARSEDGISRIE</sequence>
<organism evidence="1 2">
    <name type="scientific">Lasius platythorax</name>
    <dbReference type="NCBI Taxonomy" id="488582"/>
    <lineage>
        <taxon>Eukaryota</taxon>
        <taxon>Metazoa</taxon>
        <taxon>Ecdysozoa</taxon>
        <taxon>Arthropoda</taxon>
        <taxon>Hexapoda</taxon>
        <taxon>Insecta</taxon>
        <taxon>Pterygota</taxon>
        <taxon>Neoptera</taxon>
        <taxon>Endopterygota</taxon>
        <taxon>Hymenoptera</taxon>
        <taxon>Apocrita</taxon>
        <taxon>Aculeata</taxon>
        <taxon>Formicoidea</taxon>
        <taxon>Formicidae</taxon>
        <taxon>Formicinae</taxon>
        <taxon>Lasius</taxon>
        <taxon>Lasius</taxon>
    </lineage>
</organism>
<protein>
    <submittedName>
        <fullName evidence="1">Uncharacterized protein</fullName>
    </submittedName>
</protein>
<name>A0AAV2P939_9HYME</name>
<dbReference type="Proteomes" id="UP001497644">
    <property type="component" value="Chromosome 9"/>
</dbReference>
<reference evidence="1" key="1">
    <citation type="submission" date="2024-04" db="EMBL/GenBank/DDBJ databases">
        <authorList>
            <consortium name="Molecular Ecology Group"/>
        </authorList>
    </citation>
    <scope>NUCLEOTIDE SEQUENCE</scope>
</reference>
<dbReference type="EMBL" id="OZ034832">
    <property type="protein sequence ID" value="CAL1689247.1"/>
    <property type="molecule type" value="Genomic_DNA"/>
</dbReference>
<evidence type="ECO:0000313" key="1">
    <source>
        <dbReference type="EMBL" id="CAL1689247.1"/>
    </source>
</evidence>
<keyword evidence="2" id="KW-1185">Reference proteome</keyword>